<gene>
    <name evidence="4" type="ORF">EDM56_07095</name>
</gene>
<keyword evidence="4" id="KW-0067">ATP-binding</keyword>
<reference evidence="4 5" key="1">
    <citation type="submission" date="2018-10" db="EMBL/GenBank/DDBJ databases">
        <title>Phylogenomics of Brevibacillus.</title>
        <authorList>
            <person name="Dunlap C."/>
        </authorList>
    </citation>
    <scope>NUCLEOTIDE SEQUENCE [LARGE SCALE GENOMIC DNA]</scope>
    <source>
        <strain evidence="4 5">JCM 15716</strain>
    </source>
</reference>
<accession>A0A3M8DQN1</accession>
<sequence length="955" mass="109228">MTALHTVTIHAQWIEDGSVFIRALGPDGQDLQPELSRNILFGWHAESFYGALIPVTDERHQRGLILDASMALDFFASPTVLEHAYVTWDETAVSLTRLAPILSQSLREGLYAPDPFGWDPERSRWKLFEPPAEWSESDLRLANDWLSSALQQLLRDKPDIRQAWDRIVSAYPLLQTTNADRDRWLEDEWLVTVGWKQDAAPFRTCLKLDEPAFGTGSWKLSIWLQDRDLESALIACSPSGEAIDDPFPPHWSGWLDRVEKDVQRWIKLLPWLAGSDPAHPLRTTLDDDMAWTLLSEGSVRLAEAGYTLFLPSWWEKLKKAQIGLKASMAQNIGSPRESLLGLNSIMQFDWKLAVDDVELTDDEFNELLAQKKRLAYIRGRWVQVDQELLRRVQQVISKAEKKNGLTFRDVLEMHLLGTLPDELGGQEVEDLSSILQVSVELNQHLSQMIEQLTTHEHMPSITPPDTFRGTLRNYQLAGSSWLTFLRRFGLGGCLADDMGLGKTVQFIAYLLHVKESDQQQGASAGTPSLLVCPTSVLGNWQKELQRFAPELKVHLHYGTNRAKEHDFPASIRDADLVLTSYTLAHLDTEELAGVYWNTICLDEAQNIKNVHTKQAQSIRRLDGHHRIALTGTPIENRLTELWSIFDFLNPGYLGSLRTFQHRFVIPIEKNNDSRSIEGVQRLVRPFLLRRVKNDPSIQLDLPDKNEAKEYVSLTAEQAALYENIIQDMFSRIESASPMERRGLIFAVLTKLKQLCNHPALLLREKNAQWRGRSNKIERLLEQIEELRQEGGQCLVFTQFVEMGHLLQAILEEERKERVFFLHGGVPKGKRDEMISHFQDLSLPAEQRCGIFLLSLKAGGTGLNLTAANHVFHVDRWWNPAVENQATDRAYRIGQTRNVQVHKFVTLGTLEERIDEMLERKQGINDQIMNGGENWITELSTEELRDLFALRREWIE</sequence>
<dbReference type="CDD" id="cd18793">
    <property type="entry name" value="SF2_C_SNF"/>
    <property type="match status" value="1"/>
</dbReference>
<keyword evidence="4" id="KW-0347">Helicase</keyword>
<comment type="caution">
    <text evidence="4">The sequence shown here is derived from an EMBL/GenBank/DDBJ whole genome shotgun (WGS) entry which is preliminary data.</text>
</comment>
<dbReference type="GO" id="GO:0005524">
    <property type="term" value="F:ATP binding"/>
    <property type="evidence" value="ECO:0007669"/>
    <property type="project" value="InterPro"/>
</dbReference>
<dbReference type="PROSITE" id="PS51192">
    <property type="entry name" value="HELICASE_ATP_BIND_1"/>
    <property type="match status" value="1"/>
</dbReference>
<feature type="domain" description="Helicase C-terminal" evidence="3">
    <location>
        <begin position="775"/>
        <end position="944"/>
    </location>
</feature>
<dbReference type="InterPro" id="IPR027417">
    <property type="entry name" value="P-loop_NTPase"/>
</dbReference>
<dbReference type="EMBL" id="RHHQ01000007">
    <property type="protein sequence ID" value="RNB90274.1"/>
    <property type="molecule type" value="Genomic_DNA"/>
</dbReference>
<proteinExistence type="predicted"/>
<dbReference type="PANTHER" id="PTHR10799">
    <property type="entry name" value="SNF2/RAD54 HELICASE FAMILY"/>
    <property type="match status" value="1"/>
</dbReference>
<dbReference type="SUPFAM" id="SSF52540">
    <property type="entry name" value="P-loop containing nucleoside triphosphate hydrolases"/>
    <property type="match status" value="2"/>
</dbReference>
<name>A0A3M8DQN1_9BACL</name>
<keyword evidence="5" id="KW-1185">Reference proteome</keyword>
<dbReference type="Pfam" id="PF00176">
    <property type="entry name" value="SNF2-rel_dom"/>
    <property type="match status" value="1"/>
</dbReference>
<dbReference type="SMART" id="SM00490">
    <property type="entry name" value="HELICc"/>
    <property type="match status" value="1"/>
</dbReference>
<evidence type="ECO:0000259" key="2">
    <source>
        <dbReference type="PROSITE" id="PS51192"/>
    </source>
</evidence>
<dbReference type="Proteomes" id="UP000271031">
    <property type="component" value="Unassembled WGS sequence"/>
</dbReference>
<dbReference type="GO" id="GO:0016787">
    <property type="term" value="F:hydrolase activity"/>
    <property type="evidence" value="ECO:0007669"/>
    <property type="project" value="UniProtKB-KW"/>
</dbReference>
<dbReference type="Gene3D" id="3.40.50.10810">
    <property type="entry name" value="Tandem AAA-ATPase domain"/>
    <property type="match status" value="1"/>
</dbReference>
<keyword evidence="1" id="KW-0378">Hydrolase</keyword>
<dbReference type="InterPro" id="IPR049730">
    <property type="entry name" value="SNF2/RAD54-like_C"/>
</dbReference>
<protein>
    <submittedName>
        <fullName evidence="4">DEAD/DEAH box helicase</fullName>
    </submittedName>
</protein>
<dbReference type="GO" id="GO:0004386">
    <property type="term" value="F:helicase activity"/>
    <property type="evidence" value="ECO:0007669"/>
    <property type="project" value="UniProtKB-KW"/>
</dbReference>
<dbReference type="FunFam" id="3.40.50.300:FF:000533">
    <property type="entry name" value="Helicase, Snf2 family"/>
    <property type="match status" value="1"/>
</dbReference>
<evidence type="ECO:0000313" key="5">
    <source>
        <dbReference type="Proteomes" id="UP000271031"/>
    </source>
</evidence>
<organism evidence="4 5">
    <name type="scientific">Brevibacillus fluminis</name>
    <dbReference type="NCBI Taxonomy" id="511487"/>
    <lineage>
        <taxon>Bacteria</taxon>
        <taxon>Bacillati</taxon>
        <taxon>Bacillota</taxon>
        <taxon>Bacilli</taxon>
        <taxon>Bacillales</taxon>
        <taxon>Paenibacillaceae</taxon>
        <taxon>Brevibacillus</taxon>
    </lineage>
</organism>
<dbReference type="OrthoDB" id="9760715at2"/>
<dbReference type="PROSITE" id="PS51194">
    <property type="entry name" value="HELICASE_CTER"/>
    <property type="match status" value="1"/>
</dbReference>
<dbReference type="InterPro" id="IPR038718">
    <property type="entry name" value="SNF2-like_sf"/>
</dbReference>
<dbReference type="InterPro" id="IPR022138">
    <property type="entry name" value="DUF3670"/>
</dbReference>
<dbReference type="SMART" id="SM00487">
    <property type="entry name" value="DEXDc"/>
    <property type="match status" value="1"/>
</dbReference>
<feature type="domain" description="Helicase ATP-binding" evidence="2">
    <location>
        <begin position="483"/>
        <end position="651"/>
    </location>
</feature>
<dbReference type="InterPro" id="IPR014001">
    <property type="entry name" value="Helicase_ATP-bd"/>
</dbReference>
<dbReference type="Pfam" id="PF00271">
    <property type="entry name" value="Helicase_C"/>
    <property type="match status" value="1"/>
</dbReference>
<dbReference type="Gene3D" id="3.40.50.300">
    <property type="entry name" value="P-loop containing nucleotide triphosphate hydrolases"/>
    <property type="match status" value="1"/>
</dbReference>
<dbReference type="InterPro" id="IPR001650">
    <property type="entry name" value="Helicase_C-like"/>
</dbReference>
<dbReference type="Pfam" id="PF12419">
    <property type="entry name" value="DUF3670"/>
    <property type="match status" value="1"/>
</dbReference>
<dbReference type="RefSeq" id="WP_122917202.1">
    <property type="nucleotide sequence ID" value="NZ_RHHQ01000007.1"/>
</dbReference>
<evidence type="ECO:0000313" key="4">
    <source>
        <dbReference type="EMBL" id="RNB90274.1"/>
    </source>
</evidence>
<dbReference type="AlphaFoldDB" id="A0A3M8DQN1"/>
<dbReference type="CDD" id="cd18012">
    <property type="entry name" value="DEXQc_arch_SWI2_SNF2"/>
    <property type="match status" value="1"/>
</dbReference>
<dbReference type="InterPro" id="IPR000330">
    <property type="entry name" value="SNF2_N"/>
</dbReference>
<evidence type="ECO:0000259" key="3">
    <source>
        <dbReference type="PROSITE" id="PS51194"/>
    </source>
</evidence>
<keyword evidence="4" id="KW-0547">Nucleotide-binding</keyword>
<evidence type="ECO:0000256" key="1">
    <source>
        <dbReference type="ARBA" id="ARBA00022801"/>
    </source>
</evidence>